<dbReference type="EMBL" id="CDMK01000002">
    <property type="protein sequence ID" value="CRI34994.1"/>
    <property type="molecule type" value="Genomic_DNA"/>
</dbReference>
<protein>
    <submittedName>
        <fullName evidence="1">Uncharacterized protein</fullName>
    </submittedName>
</protein>
<gene>
    <name evidence="1" type="ORF">HHE01_07950</name>
</gene>
<accession>A0A0K2Y052</accession>
<proteinExistence type="predicted"/>
<keyword evidence="2" id="KW-1185">Reference proteome</keyword>
<dbReference type="AlphaFoldDB" id="A0A0K2Y052"/>
<reference evidence="2" key="1">
    <citation type="submission" date="2014-12" db="EMBL/GenBank/DDBJ databases">
        <authorList>
            <person name="Smet A."/>
        </authorList>
    </citation>
    <scope>NUCLEOTIDE SEQUENCE [LARGE SCALE GENOMIC DNA]</scope>
</reference>
<evidence type="ECO:0000313" key="2">
    <source>
        <dbReference type="Proteomes" id="UP000046090"/>
    </source>
</evidence>
<dbReference type="Proteomes" id="UP000046090">
    <property type="component" value="Unassembled WGS sequence"/>
</dbReference>
<evidence type="ECO:0000313" key="1">
    <source>
        <dbReference type="EMBL" id="CRI34994.1"/>
    </source>
</evidence>
<sequence length="41" mass="4777">MCPFLKMKSPTSHAYALLFSMQRLCEDFVFKAKCACMLRTK</sequence>
<organism evidence="1 2">
    <name type="scientific">Helicobacter heilmannii</name>
    <dbReference type="NCBI Taxonomy" id="35817"/>
    <lineage>
        <taxon>Bacteria</taxon>
        <taxon>Pseudomonadati</taxon>
        <taxon>Campylobacterota</taxon>
        <taxon>Epsilonproteobacteria</taxon>
        <taxon>Campylobacterales</taxon>
        <taxon>Helicobacteraceae</taxon>
        <taxon>Helicobacter</taxon>
    </lineage>
</organism>
<name>A0A0K2Y052_HELHE</name>